<gene>
    <name evidence="1" type="ORF">T4A_6374</name>
    <name evidence="2" type="ORF">T4B_696</name>
    <name evidence="3" type="ORF">T4C_4368</name>
</gene>
<reference evidence="4 5" key="1">
    <citation type="submission" date="2015-01" db="EMBL/GenBank/DDBJ databases">
        <title>Evolution of Trichinella species and genotypes.</title>
        <authorList>
            <person name="Korhonen P.K."/>
            <person name="Edoardo P."/>
            <person name="Giuseppe L.R."/>
            <person name="Gasser R.B."/>
        </authorList>
    </citation>
    <scope>NUCLEOTIDE SEQUENCE [LARGE SCALE GENOMIC DNA]</scope>
    <source>
        <strain evidence="1">ISS13</strain>
        <strain evidence="3">ISS176</strain>
        <strain evidence="2">ISS588</strain>
    </source>
</reference>
<evidence type="ECO:0000313" key="4">
    <source>
        <dbReference type="Proteomes" id="UP000054632"/>
    </source>
</evidence>
<evidence type="ECO:0000313" key="2">
    <source>
        <dbReference type="EMBL" id="KRZ34995.1"/>
    </source>
</evidence>
<accession>A0A0V1KA38</accession>
<dbReference type="Proteomes" id="UP000054826">
    <property type="component" value="Unassembled WGS sequence"/>
</dbReference>
<evidence type="ECO:0000313" key="3">
    <source>
        <dbReference type="EMBL" id="KRZ44113.1"/>
    </source>
</evidence>
<comment type="caution">
    <text evidence="3">The sequence shown here is derived from an EMBL/GenBank/DDBJ whole genome shotgun (WGS) entry which is preliminary data.</text>
</comment>
<dbReference type="Proteomes" id="UP000054805">
    <property type="component" value="Unassembled WGS sequence"/>
</dbReference>
<dbReference type="Proteomes" id="UP000054632">
    <property type="component" value="Unassembled WGS sequence"/>
</dbReference>
<organism evidence="3 6">
    <name type="scientific">Trichinella pseudospiralis</name>
    <name type="common">Parasitic roundworm</name>
    <dbReference type="NCBI Taxonomy" id="6337"/>
    <lineage>
        <taxon>Eukaryota</taxon>
        <taxon>Metazoa</taxon>
        <taxon>Ecdysozoa</taxon>
        <taxon>Nematoda</taxon>
        <taxon>Enoplea</taxon>
        <taxon>Dorylaimia</taxon>
        <taxon>Trichinellida</taxon>
        <taxon>Trichinellidae</taxon>
        <taxon>Trichinella</taxon>
    </lineage>
</organism>
<dbReference type="EMBL" id="JYDR01000039">
    <property type="protein sequence ID" value="KRY72974.1"/>
    <property type="molecule type" value="Genomic_DNA"/>
</dbReference>
<proteinExistence type="predicted"/>
<sequence>MDTISLKFSKWYDRMQTIPLAFAHSMEDLNFAFVLQAFPGSSGPLSPAGLEEGDGVAASSAGPLWSRCGAGRGSTRRFRVEHSALSTRARSQASSFPLSVSVPSPTASSSGASRGLTVIWAHPMPGRRFAAAVSRRRLLNSCQEISLAGTGAGKLTSYGFRHKQGTASLNWTGWEVSLPWLCVCLSPDLH</sequence>
<protein>
    <submittedName>
        <fullName evidence="3">Uncharacterized protein</fullName>
    </submittedName>
</protein>
<evidence type="ECO:0000313" key="1">
    <source>
        <dbReference type="EMBL" id="KRY72974.1"/>
    </source>
</evidence>
<evidence type="ECO:0000313" key="5">
    <source>
        <dbReference type="Proteomes" id="UP000054805"/>
    </source>
</evidence>
<dbReference type="EMBL" id="JYDV01000007">
    <property type="protein sequence ID" value="KRZ44113.1"/>
    <property type="molecule type" value="Genomic_DNA"/>
</dbReference>
<name>A0A0V1KA38_TRIPS</name>
<dbReference type="AlphaFoldDB" id="A0A0V1KA38"/>
<dbReference type="EMBL" id="JYDS01000001">
    <property type="protein sequence ID" value="KRZ34995.1"/>
    <property type="molecule type" value="Genomic_DNA"/>
</dbReference>
<evidence type="ECO:0000313" key="6">
    <source>
        <dbReference type="Proteomes" id="UP000054826"/>
    </source>
</evidence>
<keyword evidence="5" id="KW-1185">Reference proteome</keyword>